<evidence type="ECO:0000256" key="4">
    <source>
        <dbReference type="PIRSR" id="PIRSR603782-2"/>
    </source>
</evidence>
<dbReference type="PANTHER" id="PTHR12151:SF25">
    <property type="entry name" value="LINALOOL DEHYDRATASE_ISOMERASE DOMAIN-CONTAINING PROTEIN"/>
    <property type="match status" value="1"/>
</dbReference>
<proteinExistence type="inferred from homology"/>
<feature type="disulfide bond" description="Redox-active" evidence="4">
    <location>
        <begin position="76"/>
        <end position="80"/>
    </location>
</feature>
<accession>W4LZW3</accession>
<reference evidence="6 7" key="1">
    <citation type="journal article" date="2014" name="Nature">
        <title>An environmental bacterial taxon with a large and distinct metabolic repertoire.</title>
        <authorList>
            <person name="Wilson M.C."/>
            <person name="Mori T."/>
            <person name="Ruckert C."/>
            <person name="Uria A.R."/>
            <person name="Helf M.J."/>
            <person name="Takada K."/>
            <person name="Gernert C."/>
            <person name="Steffens U.A."/>
            <person name="Heycke N."/>
            <person name="Schmitt S."/>
            <person name="Rinke C."/>
            <person name="Helfrich E.J."/>
            <person name="Brachmann A.O."/>
            <person name="Gurgui C."/>
            <person name="Wakimoto T."/>
            <person name="Kracht M."/>
            <person name="Crusemann M."/>
            <person name="Hentschel U."/>
            <person name="Abe I."/>
            <person name="Matsunaga S."/>
            <person name="Kalinowski J."/>
            <person name="Takeyama H."/>
            <person name="Piel J."/>
        </authorList>
    </citation>
    <scope>NUCLEOTIDE SEQUENCE [LARGE SCALE GENOMIC DNA]</scope>
    <source>
        <strain evidence="7">TSY2</strain>
    </source>
</reference>
<dbReference type="PANTHER" id="PTHR12151">
    <property type="entry name" value="ELECTRON TRANSPORT PROTIN SCO1/SENC FAMILY MEMBER"/>
    <property type="match status" value="1"/>
</dbReference>
<dbReference type="Gene3D" id="3.40.30.10">
    <property type="entry name" value="Glutaredoxin"/>
    <property type="match status" value="1"/>
</dbReference>
<sequence length="208" mass="23119">MVFCLVVGQLLTVQAHEKHRHQPSSSPPRETGKAVVLDRITIPDVRLVNQDGEPVHFYRDLVKDKVVAINFVYTTCSTICLPLGANFSKLQQLLHDREQQDVRLISVSVDPVTDTPQRLRAWGEKFRAGPGWSLLTGTKQKVDTLLKALKVFTPDIQDHAPIVMVGNGATETWTRVNGLVSPATLAEMITNIDRVPTHSSAPQEAQRQ</sequence>
<dbReference type="InterPro" id="IPR036249">
    <property type="entry name" value="Thioredoxin-like_sf"/>
</dbReference>
<dbReference type="InterPro" id="IPR013766">
    <property type="entry name" value="Thioredoxin_domain"/>
</dbReference>
<keyword evidence="7" id="KW-1185">Reference proteome</keyword>
<keyword evidence="2 3" id="KW-0186">Copper</keyword>
<keyword evidence="3" id="KW-0479">Metal-binding</keyword>
<evidence type="ECO:0000313" key="7">
    <source>
        <dbReference type="Proteomes" id="UP000019140"/>
    </source>
</evidence>
<evidence type="ECO:0000259" key="5">
    <source>
        <dbReference type="PROSITE" id="PS51352"/>
    </source>
</evidence>
<keyword evidence="4" id="KW-1015">Disulfide bond</keyword>
<dbReference type="Proteomes" id="UP000019140">
    <property type="component" value="Unassembled WGS sequence"/>
</dbReference>
<organism evidence="6 7">
    <name type="scientific">Candidatus Entotheonella gemina</name>
    <dbReference type="NCBI Taxonomy" id="1429439"/>
    <lineage>
        <taxon>Bacteria</taxon>
        <taxon>Pseudomonadati</taxon>
        <taxon>Nitrospinota/Tectimicrobiota group</taxon>
        <taxon>Candidatus Tectimicrobiota</taxon>
        <taxon>Candidatus Entotheonellia</taxon>
        <taxon>Candidatus Entotheonellales</taxon>
        <taxon>Candidatus Entotheonellaceae</taxon>
        <taxon>Candidatus Entotheonella</taxon>
    </lineage>
</organism>
<protein>
    <recommendedName>
        <fullName evidence="5">Thioredoxin domain-containing protein</fullName>
    </recommendedName>
</protein>
<dbReference type="SUPFAM" id="SSF52833">
    <property type="entry name" value="Thioredoxin-like"/>
    <property type="match status" value="1"/>
</dbReference>
<dbReference type="EMBL" id="AZHX01001429">
    <property type="protein sequence ID" value="ETX03465.1"/>
    <property type="molecule type" value="Genomic_DNA"/>
</dbReference>
<evidence type="ECO:0000313" key="6">
    <source>
        <dbReference type="EMBL" id="ETX03465.1"/>
    </source>
</evidence>
<gene>
    <name evidence="6" type="ORF">ETSY2_33385</name>
</gene>
<feature type="binding site" evidence="3">
    <location>
        <position position="76"/>
    </location>
    <ligand>
        <name>Cu cation</name>
        <dbReference type="ChEBI" id="CHEBI:23378"/>
    </ligand>
</feature>
<evidence type="ECO:0000256" key="1">
    <source>
        <dbReference type="ARBA" id="ARBA00010996"/>
    </source>
</evidence>
<name>W4LZW3_9BACT</name>
<feature type="binding site" evidence="3">
    <location>
        <position position="80"/>
    </location>
    <ligand>
        <name>Cu cation</name>
        <dbReference type="ChEBI" id="CHEBI:23378"/>
    </ligand>
</feature>
<dbReference type="Pfam" id="PF02630">
    <property type="entry name" value="SCO1-SenC"/>
    <property type="match status" value="1"/>
</dbReference>
<dbReference type="HOGENOM" id="CLU_050131_4_2_7"/>
<dbReference type="AlphaFoldDB" id="W4LZW3"/>
<feature type="domain" description="Thioredoxin" evidence="5">
    <location>
        <begin position="36"/>
        <end position="197"/>
    </location>
</feature>
<dbReference type="CDD" id="cd02968">
    <property type="entry name" value="SCO"/>
    <property type="match status" value="1"/>
</dbReference>
<evidence type="ECO:0000256" key="2">
    <source>
        <dbReference type="ARBA" id="ARBA00023008"/>
    </source>
</evidence>
<dbReference type="GO" id="GO:0046872">
    <property type="term" value="F:metal ion binding"/>
    <property type="evidence" value="ECO:0007669"/>
    <property type="project" value="UniProtKB-KW"/>
</dbReference>
<dbReference type="InterPro" id="IPR003782">
    <property type="entry name" value="SCO1/SenC"/>
</dbReference>
<comment type="similarity">
    <text evidence="1">Belongs to the SCO1/2 family.</text>
</comment>
<evidence type="ECO:0000256" key="3">
    <source>
        <dbReference type="PIRSR" id="PIRSR603782-1"/>
    </source>
</evidence>
<comment type="caution">
    <text evidence="6">The sequence shown here is derived from an EMBL/GenBank/DDBJ whole genome shotgun (WGS) entry which is preliminary data.</text>
</comment>
<dbReference type="PROSITE" id="PS51352">
    <property type="entry name" value="THIOREDOXIN_2"/>
    <property type="match status" value="1"/>
</dbReference>